<protein>
    <submittedName>
        <fullName evidence="1">Uncharacterized protein</fullName>
    </submittedName>
</protein>
<dbReference type="AlphaFoldDB" id="A0A653DGB1"/>
<sequence length="68" mass="7941">MEPFVMMLKHFAQVCLITPSKLSLILRYLDTGVTLGAAGPDQQKKHHQKITCKYKKKLDFFSFYNTYK</sequence>
<reference evidence="1 2" key="1">
    <citation type="submission" date="2019-01" db="EMBL/GenBank/DDBJ databases">
        <authorList>
            <person name="Sayadi A."/>
        </authorList>
    </citation>
    <scope>NUCLEOTIDE SEQUENCE [LARGE SCALE GENOMIC DNA]</scope>
</reference>
<dbReference type="EMBL" id="CAACVG010011851">
    <property type="protein sequence ID" value="VEN59028.1"/>
    <property type="molecule type" value="Genomic_DNA"/>
</dbReference>
<keyword evidence="2" id="KW-1185">Reference proteome</keyword>
<dbReference type="OrthoDB" id="10053234at2759"/>
<name>A0A653DGB1_CALMS</name>
<gene>
    <name evidence="1" type="ORF">CALMAC_LOCUS17200</name>
</gene>
<accession>A0A653DGB1</accession>
<proteinExistence type="predicted"/>
<organism evidence="1 2">
    <name type="scientific">Callosobruchus maculatus</name>
    <name type="common">Southern cowpea weevil</name>
    <name type="synonym">Pulse bruchid</name>
    <dbReference type="NCBI Taxonomy" id="64391"/>
    <lineage>
        <taxon>Eukaryota</taxon>
        <taxon>Metazoa</taxon>
        <taxon>Ecdysozoa</taxon>
        <taxon>Arthropoda</taxon>
        <taxon>Hexapoda</taxon>
        <taxon>Insecta</taxon>
        <taxon>Pterygota</taxon>
        <taxon>Neoptera</taxon>
        <taxon>Endopterygota</taxon>
        <taxon>Coleoptera</taxon>
        <taxon>Polyphaga</taxon>
        <taxon>Cucujiformia</taxon>
        <taxon>Chrysomeloidea</taxon>
        <taxon>Chrysomelidae</taxon>
        <taxon>Bruchinae</taxon>
        <taxon>Bruchini</taxon>
        <taxon>Callosobruchus</taxon>
    </lineage>
</organism>
<dbReference type="Proteomes" id="UP000410492">
    <property type="component" value="Unassembled WGS sequence"/>
</dbReference>
<evidence type="ECO:0000313" key="2">
    <source>
        <dbReference type="Proteomes" id="UP000410492"/>
    </source>
</evidence>
<evidence type="ECO:0000313" key="1">
    <source>
        <dbReference type="EMBL" id="VEN59028.1"/>
    </source>
</evidence>